<sequence length="120" mass="12798">MPPTPTTPAATGAAAAVTPEHARPHRMVRFNPRSDRFHTLSFHHVEFWCADAASAAGRFAFALGAPLAARSDLSTGNSAHASQLLRSGSLAFLNFSELFKSIEDYEKSLEAKQSAAVQGS</sequence>
<dbReference type="PANTHER" id="PTHR11959:SF1">
    <property type="entry name" value="4-HYDROXYPHENYLPYRUVATE DIOXYGENASE"/>
    <property type="match status" value="1"/>
</dbReference>
<dbReference type="InterPro" id="IPR005956">
    <property type="entry name" value="4OHPhenylPyrv_dOase"/>
</dbReference>
<dbReference type="GO" id="GO:0006572">
    <property type="term" value="P:L-tyrosine catabolic process"/>
    <property type="evidence" value="ECO:0007669"/>
    <property type="project" value="UniProtKB-KW"/>
</dbReference>
<name>F2DEV3_HORVV</name>
<accession>F2DEV3</accession>
<dbReference type="Gene3D" id="3.10.180.10">
    <property type="entry name" value="2,3-Dihydroxybiphenyl 1,2-Dioxygenase, domain 1"/>
    <property type="match status" value="1"/>
</dbReference>
<dbReference type="SUPFAM" id="SSF54593">
    <property type="entry name" value="Glyoxalase/Bleomycin resistance protein/Dihydroxybiphenyl dioxygenase"/>
    <property type="match status" value="1"/>
</dbReference>
<evidence type="ECO:0000313" key="6">
    <source>
        <dbReference type="EMBL" id="BAJ93624.1"/>
    </source>
</evidence>
<comment type="pathway">
    <text evidence="1">Amino-acid degradation; L-phenylalanine degradation; acetoacetate and fumarate from L-phenylalanine: step 3/6.</text>
</comment>
<keyword evidence="4" id="KW-0585">Phenylalanine catabolism</keyword>
<dbReference type="GO" id="GO:0003868">
    <property type="term" value="F:4-hydroxyphenylpyruvate dioxygenase activity"/>
    <property type="evidence" value="ECO:0007669"/>
    <property type="project" value="UniProtKB-EC"/>
</dbReference>
<dbReference type="HOGENOM" id="CLU_2053001_0_0_1"/>
<protein>
    <recommendedName>
        <fullName evidence="2">4-hydroxyphenylpyruvate dioxygenase</fullName>
        <ecNumber evidence="2">1.13.11.27</ecNumber>
    </recommendedName>
</protein>
<dbReference type="InterPro" id="IPR029068">
    <property type="entry name" value="Glyas_Bleomycin-R_OHBP_Dase"/>
</dbReference>
<evidence type="ECO:0000256" key="3">
    <source>
        <dbReference type="ARBA" id="ARBA00022878"/>
    </source>
</evidence>
<feature type="compositionally biased region" description="Low complexity" evidence="5">
    <location>
        <begin position="7"/>
        <end position="19"/>
    </location>
</feature>
<evidence type="ECO:0000256" key="4">
    <source>
        <dbReference type="ARBA" id="ARBA00023232"/>
    </source>
</evidence>
<dbReference type="EC" id="1.13.11.27" evidence="2"/>
<dbReference type="PANTHER" id="PTHR11959">
    <property type="entry name" value="4-HYDROXYPHENYLPYRUVATE DIOXYGENASE"/>
    <property type="match status" value="1"/>
</dbReference>
<proteinExistence type="evidence at transcript level"/>
<keyword evidence="3" id="KW-0828">Tyrosine catabolism</keyword>
<dbReference type="AlphaFoldDB" id="F2DEV3"/>
<evidence type="ECO:0000256" key="2">
    <source>
        <dbReference type="ARBA" id="ARBA00013222"/>
    </source>
</evidence>
<feature type="region of interest" description="Disordered" evidence="5">
    <location>
        <begin position="1"/>
        <end position="24"/>
    </location>
</feature>
<evidence type="ECO:0000256" key="1">
    <source>
        <dbReference type="ARBA" id="ARBA00005162"/>
    </source>
</evidence>
<reference evidence="6" key="1">
    <citation type="journal article" date="2011" name="Plant Physiol.">
        <title>Comprehensive sequence analysis of 24,783 barley full-length cDNAs derived from 12 clone libraries.</title>
        <authorList>
            <person name="Matsumoto T."/>
            <person name="Tanaka T."/>
            <person name="Sakai H."/>
            <person name="Amano N."/>
            <person name="Kanamori H."/>
            <person name="Kurita K."/>
            <person name="Kikuta A."/>
            <person name="Kamiya K."/>
            <person name="Yamamoto M."/>
            <person name="Ikawa H."/>
            <person name="Fujii N."/>
            <person name="Hori K."/>
            <person name="Itoh T."/>
            <person name="Sato K."/>
        </authorList>
    </citation>
    <scope>NUCLEOTIDE SEQUENCE</scope>
</reference>
<organism evidence="6">
    <name type="scientific">Hordeum vulgare subsp. vulgare</name>
    <name type="common">Domesticated barley</name>
    <dbReference type="NCBI Taxonomy" id="112509"/>
    <lineage>
        <taxon>Eukaryota</taxon>
        <taxon>Viridiplantae</taxon>
        <taxon>Streptophyta</taxon>
        <taxon>Embryophyta</taxon>
        <taxon>Tracheophyta</taxon>
        <taxon>Spermatophyta</taxon>
        <taxon>Magnoliopsida</taxon>
        <taxon>Liliopsida</taxon>
        <taxon>Poales</taxon>
        <taxon>Poaceae</taxon>
        <taxon>BOP clade</taxon>
        <taxon>Pooideae</taxon>
        <taxon>Triticodae</taxon>
        <taxon>Triticeae</taxon>
        <taxon>Hordeinae</taxon>
        <taxon>Hordeum</taxon>
    </lineage>
</organism>
<dbReference type="EMBL" id="AK362420">
    <property type="protein sequence ID" value="BAJ93624.1"/>
    <property type="molecule type" value="mRNA"/>
</dbReference>
<evidence type="ECO:0000256" key="5">
    <source>
        <dbReference type="SAM" id="MobiDB-lite"/>
    </source>
</evidence>
<dbReference type="GO" id="GO:0006559">
    <property type="term" value="P:L-phenylalanine catabolic process"/>
    <property type="evidence" value="ECO:0007669"/>
    <property type="project" value="UniProtKB-KW"/>
</dbReference>